<evidence type="ECO:0000256" key="3">
    <source>
        <dbReference type="ARBA" id="ARBA00022750"/>
    </source>
</evidence>
<dbReference type="CDD" id="cd05476">
    <property type="entry name" value="pepsin_A_like_plant"/>
    <property type="match status" value="1"/>
</dbReference>
<evidence type="ECO:0000256" key="5">
    <source>
        <dbReference type="ARBA" id="ARBA00023180"/>
    </source>
</evidence>
<organism evidence="9 10">
    <name type="scientific">Phtheirospermum japonicum</name>
    <dbReference type="NCBI Taxonomy" id="374723"/>
    <lineage>
        <taxon>Eukaryota</taxon>
        <taxon>Viridiplantae</taxon>
        <taxon>Streptophyta</taxon>
        <taxon>Embryophyta</taxon>
        <taxon>Tracheophyta</taxon>
        <taxon>Spermatophyta</taxon>
        <taxon>Magnoliopsida</taxon>
        <taxon>eudicotyledons</taxon>
        <taxon>Gunneridae</taxon>
        <taxon>Pentapetalae</taxon>
        <taxon>asterids</taxon>
        <taxon>lamiids</taxon>
        <taxon>Lamiales</taxon>
        <taxon>Orobanchaceae</taxon>
        <taxon>Orobanchaceae incertae sedis</taxon>
        <taxon>Phtheirospermum</taxon>
    </lineage>
</organism>
<dbReference type="InterPro" id="IPR032799">
    <property type="entry name" value="TAXi_C"/>
</dbReference>
<dbReference type="PROSITE" id="PS51767">
    <property type="entry name" value="PEPTIDASE_A1"/>
    <property type="match status" value="1"/>
</dbReference>
<feature type="domain" description="Peptidase A1" evidence="8">
    <location>
        <begin position="60"/>
        <end position="423"/>
    </location>
</feature>
<dbReference type="GO" id="GO:0004190">
    <property type="term" value="F:aspartic-type endopeptidase activity"/>
    <property type="evidence" value="ECO:0007669"/>
    <property type="project" value="UniProtKB-KW"/>
</dbReference>
<gene>
    <name evidence="9" type="ORF">PHJA_002718700</name>
</gene>
<dbReference type="InterPro" id="IPR032861">
    <property type="entry name" value="TAXi_N"/>
</dbReference>
<dbReference type="InterPro" id="IPR051708">
    <property type="entry name" value="Plant_Aspart_Prot_A1"/>
</dbReference>
<dbReference type="InterPro" id="IPR001969">
    <property type="entry name" value="Aspartic_peptidase_AS"/>
</dbReference>
<name>A0A830DFW8_9LAMI</name>
<evidence type="ECO:0000256" key="6">
    <source>
        <dbReference type="PIRSR" id="PIRSR601461-1"/>
    </source>
</evidence>
<sequence length="428" mass="46784">MSPSISSSIPISIFNTIPHSNPFQKLTHLASTSIARAHRIKNSQNAPTSTTPLFPYSGAYSISLGFGTPPQNIPMIIDTGSSFSWLPCTKRYICKNCAFSLEKNISSFLPKQSSSAKILGCNNPKCGWVHKSFDPNASCRESQTCPPYIILYGLGSTGGLAMVETLNMPDEKIPGFLVGCSIFSSDQPAGVAGFGRGNSSFTSQLGLKKFSHCLVSHKFDNTSKSSLLYMDSSFNSDKKTENLSYTPFLKNPVSDYYYVGLRKITVGGRKVEVSYKQLKLDYSSGDGGTIVDSGSTFTYMSKAIFDEVANAFIEGAEGYKRDESVESLTGLRPCFDVIGENTVKMPGLKFHFKGGVDIEFPLENYFFAADDGNQKLVMCLAVVTDNTLLGPEVNGGPSVILGNFMMQDFHVEYDLRNERFGFKQQSCS</sequence>
<evidence type="ECO:0000256" key="7">
    <source>
        <dbReference type="RuleBase" id="RU000454"/>
    </source>
</evidence>
<evidence type="ECO:0000313" key="10">
    <source>
        <dbReference type="Proteomes" id="UP000653305"/>
    </source>
</evidence>
<proteinExistence type="inferred from homology"/>
<evidence type="ECO:0000256" key="2">
    <source>
        <dbReference type="ARBA" id="ARBA00022670"/>
    </source>
</evidence>
<keyword evidence="5" id="KW-0325">Glycoprotein</keyword>
<dbReference type="Pfam" id="PF14543">
    <property type="entry name" value="TAXi_N"/>
    <property type="match status" value="1"/>
</dbReference>
<comment type="similarity">
    <text evidence="1 7">Belongs to the peptidase A1 family.</text>
</comment>
<dbReference type="EMBL" id="BMAC01001117">
    <property type="protein sequence ID" value="GFQ05746.1"/>
    <property type="molecule type" value="Genomic_DNA"/>
</dbReference>
<dbReference type="FunFam" id="2.40.70.10:FF:000034">
    <property type="entry name" value="Aspartyl protease family protein"/>
    <property type="match status" value="1"/>
</dbReference>
<dbReference type="PRINTS" id="PR00792">
    <property type="entry name" value="PEPSIN"/>
</dbReference>
<evidence type="ECO:0000256" key="1">
    <source>
        <dbReference type="ARBA" id="ARBA00007447"/>
    </source>
</evidence>
<evidence type="ECO:0000259" key="8">
    <source>
        <dbReference type="PROSITE" id="PS51767"/>
    </source>
</evidence>
<dbReference type="PROSITE" id="PS00141">
    <property type="entry name" value="ASP_PROTEASE"/>
    <property type="match status" value="1"/>
</dbReference>
<keyword evidence="2 7" id="KW-0645">Protease</keyword>
<feature type="active site" evidence="6">
    <location>
        <position position="78"/>
    </location>
</feature>
<reference evidence="9" key="1">
    <citation type="submission" date="2020-07" db="EMBL/GenBank/DDBJ databases">
        <title>Ethylene signaling mediates host invasion by parasitic plants.</title>
        <authorList>
            <person name="Yoshida S."/>
        </authorList>
    </citation>
    <scope>NUCLEOTIDE SEQUENCE</scope>
    <source>
        <strain evidence="9">Okayama</strain>
    </source>
</reference>
<dbReference type="AlphaFoldDB" id="A0A830DFW8"/>
<dbReference type="Pfam" id="PF14541">
    <property type="entry name" value="TAXi_C"/>
    <property type="match status" value="1"/>
</dbReference>
<dbReference type="InterPro" id="IPR001461">
    <property type="entry name" value="Aspartic_peptidase_A1"/>
</dbReference>
<feature type="active site" evidence="6">
    <location>
        <position position="292"/>
    </location>
</feature>
<keyword evidence="3 7" id="KW-0064">Aspartyl protease</keyword>
<dbReference type="PANTHER" id="PTHR47967:SF36">
    <property type="entry name" value="PEPTIDASE A1 DOMAIN-CONTAINING PROTEIN"/>
    <property type="match status" value="1"/>
</dbReference>
<evidence type="ECO:0000313" key="9">
    <source>
        <dbReference type="EMBL" id="GFQ05746.1"/>
    </source>
</evidence>
<dbReference type="Gene3D" id="2.40.70.10">
    <property type="entry name" value="Acid Proteases"/>
    <property type="match status" value="2"/>
</dbReference>
<dbReference type="PANTHER" id="PTHR47967">
    <property type="entry name" value="OS07G0603500 PROTEIN-RELATED"/>
    <property type="match status" value="1"/>
</dbReference>
<dbReference type="GO" id="GO:0006508">
    <property type="term" value="P:proteolysis"/>
    <property type="evidence" value="ECO:0007669"/>
    <property type="project" value="UniProtKB-KW"/>
</dbReference>
<dbReference type="SUPFAM" id="SSF50630">
    <property type="entry name" value="Acid proteases"/>
    <property type="match status" value="1"/>
</dbReference>
<accession>A0A830DFW8</accession>
<dbReference type="OrthoDB" id="2747330at2759"/>
<comment type="caution">
    <text evidence="9">The sequence shown here is derived from an EMBL/GenBank/DDBJ whole genome shotgun (WGS) entry which is preliminary data.</text>
</comment>
<dbReference type="Proteomes" id="UP000653305">
    <property type="component" value="Unassembled WGS sequence"/>
</dbReference>
<keyword evidence="10" id="KW-1185">Reference proteome</keyword>
<dbReference type="InterPro" id="IPR021109">
    <property type="entry name" value="Peptidase_aspartic_dom_sf"/>
</dbReference>
<protein>
    <submittedName>
        <fullName evidence="9">Aspartic proteinase nepenthesin-2</fullName>
    </submittedName>
</protein>
<dbReference type="GO" id="GO:0005576">
    <property type="term" value="C:extracellular region"/>
    <property type="evidence" value="ECO:0007669"/>
    <property type="project" value="TreeGrafter"/>
</dbReference>
<dbReference type="InterPro" id="IPR033121">
    <property type="entry name" value="PEPTIDASE_A1"/>
</dbReference>
<dbReference type="InterPro" id="IPR034161">
    <property type="entry name" value="Pepsin-like_plant"/>
</dbReference>
<evidence type="ECO:0000256" key="4">
    <source>
        <dbReference type="ARBA" id="ARBA00022801"/>
    </source>
</evidence>
<keyword evidence="4 7" id="KW-0378">Hydrolase</keyword>